<comment type="subcellular location">
    <subcellularLocation>
        <location evidence="1">Cell membrane</location>
        <topology evidence="1">Multi-pass membrane protein</topology>
    </subcellularLocation>
</comment>
<reference evidence="10" key="1">
    <citation type="journal article" date="2014" name="Int. J. Syst. Evol. Microbiol.">
        <title>Complete genome sequence of Corynebacterium casei LMG S-19264T (=DSM 44701T), isolated from a smear-ripened cheese.</title>
        <authorList>
            <consortium name="US DOE Joint Genome Institute (JGI-PGF)"/>
            <person name="Walter F."/>
            <person name="Albersmeier A."/>
            <person name="Kalinowski J."/>
            <person name="Ruckert C."/>
        </authorList>
    </citation>
    <scope>NUCLEOTIDE SEQUENCE</scope>
    <source>
        <strain evidence="10">CGMCC 1.6333</strain>
    </source>
</reference>
<reference evidence="10" key="2">
    <citation type="submission" date="2020-09" db="EMBL/GenBank/DDBJ databases">
        <authorList>
            <person name="Sun Q."/>
            <person name="Zhou Y."/>
        </authorList>
    </citation>
    <scope>NUCLEOTIDE SEQUENCE</scope>
    <source>
        <strain evidence="10">CGMCC 1.6333</strain>
    </source>
</reference>
<dbReference type="OrthoDB" id="9809216at2"/>
<proteinExistence type="inferred from homology"/>
<keyword evidence="5 9" id="KW-0812">Transmembrane</keyword>
<comment type="caution">
    <text evidence="10">The sequence shown here is derived from an EMBL/GenBank/DDBJ whole genome shotgun (WGS) entry which is preliminary data.</text>
</comment>
<name>A0A917TTT3_9BACI</name>
<feature type="transmembrane region" description="Helical" evidence="9">
    <location>
        <begin position="48"/>
        <end position="65"/>
    </location>
</feature>
<evidence type="ECO:0000256" key="7">
    <source>
        <dbReference type="ARBA" id="ARBA00023136"/>
    </source>
</evidence>
<dbReference type="InterPro" id="IPR024529">
    <property type="entry name" value="ECF_trnsprt_substrate-spec"/>
</dbReference>
<comment type="similarity">
    <text evidence="2 8">Belongs to the prokaryotic riboflavin transporter (P-RFT) (TC 2.A.87) family.</text>
</comment>
<evidence type="ECO:0000256" key="2">
    <source>
        <dbReference type="ARBA" id="ARBA00005540"/>
    </source>
</evidence>
<dbReference type="EMBL" id="BMLG01000015">
    <property type="protein sequence ID" value="GGM37063.1"/>
    <property type="molecule type" value="Genomic_DNA"/>
</dbReference>
<evidence type="ECO:0000256" key="8">
    <source>
        <dbReference type="PIRNR" id="PIRNR037778"/>
    </source>
</evidence>
<dbReference type="RefSeq" id="WP_117156679.1">
    <property type="nucleotide sequence ID" value="NZ_BMLG01000015.1"/>
</dbReference>
<dbReference type="PIRSF" id="PIRSF037778">
    <property type="entry name" value="UCP037778_transp_RibU"/>
    <property type="match status" value="1"/>
</dbReference>
<dbReference type="PANTHER" id="PTHR38438:SF1">
    <property type="entry name" value="RIBOFLAVIN TRANSPORTER RIBU"/>
    <property type="match status" value="1"/>
</dbReference>
<dbReference type="InterPro" id="IPR025720">
    <property type="entry name" value="RibU"/>
</dbReference>
<keyword evidence="4 8" id="KW-1003">Cell membrane</keyword>
<organism evidence="10 11">
    <name type="scientific">Paraliobacillus quinghaiensis</name>
    <dbReference type="NCBI Taxonomy" id="470815"/>
    <lineage>
        <taxon>Bacteria</taxon>
        <taxon>Bacillati</taxon>
        <taxon>Bacillota</taxon>
        <taxon>Bacilli</taxon>
        <taxon>Bacillales</taxon>
        <taxon>Bacillaceae</taxon>
        <taxon>Paraliobacillus</taxon>
    </lineage>
</organism>
<dbReference type="GO" id="GO:0005886">
    <property type="term" value="C:plasma membrane"/>
    <property type="evidence" value="ECO:0007669"/>
    <property type="project" value="UniProtKB-SubCell"/>
</dbReference>
<evidence type="ECO:0000256" key="3">
    <source>
        <dbReference type="ARBA" id="ARBA00022448"/>
    </source>
</evidence>
<keyword evidence="7 8" id="KW-0472">Membrane</keyword>
<dbReference type="GO" id="GO:0032217">
    <property type="term" value="F:riboflavin transmembrane transporter activity"/>
    <property type="evidence" value="ECO:0007669"/>
    <property type="project" value="UniProtKB-UniRule"/>
</dbReference>
<feature type="transmembrane region" description="Helical" evidence="9">
    <location>
        <begin position="85"/>
        <end position="103"/>
    </location>
</feature>
<evidence type="ECO:0000313" key="10">
    <source>
        <dbReference type="EMBL" id="GGM37063.1"/>
    </source>
</evidence>
<gene>
    <name evidence="10" type="primary">fmnP</name>
    <name evidence="10" type="ORF">GCM10011351_24070</name>
</gene>
<keyword evidence="6 9" id="KW-1133">Transmembrane helix</keyword>
<evidence type="ECO:0000256" key="5">
    <source>
        <dbReference type="ARBA" id="ARBA00022692"/>
    </source>
</evidence>
<sequence>MQKTKRQSSNLLKLIIIALLSTISLVLLFINFPLPFLPTYLKIDFSEVPALIAAILFTPMAGVVVEAIKNLLYVIFTGASDPVGVVANFAAGTLFVVPVAMFYHKFKGKKSLISGLAIGTIAMTLGMGVLNYFIILPAYGAFIGWDTMSIAVKLNTVLVGVIPFNVVKGVILAVLFIPLFIKLKPWIEQKKATIG</sequence>
<dbReference type="Gene3D" id="1.10.1760.20">
    <property type="match status" value="1"/>
</dbReference>
<accession>A0A917TTT3</accession>
<keyword evidence="11" id="KW-1185">Reference proteome</keyword>
<feature type="transmembrane region" description="Helical" evidence="9">
    <location>
        <begin position="12"/>
        <end position="36"/>
    </location>
</feature>
<dbReference type="PANTHER" id="PTHR38438">
    <property type="entry name" value="RIBOFLAVIN TRANSPORTER RIBU"/>
    <property type="match status" value="1"/>
</dbReference>
<feature type="transmembrane region" description="Helical" evidence="9">
    <location>
        <begin position="115"/>
        <end position="145"/>
    </location>
</feature>
<evidence type="ECO:0000313" key="11">
    <source>
        <dbReference type="Proteomes" id="UP000618460"/>
    </source>
</evidence>
<dbReference type="AlphaFoldDB" id="A0A917TTT3"/>
<dbReference type="Proteomes" id="UP000618460">
    <property type="component" value="Unassembled WGS sequence"/>
</dbReference>
<comment type="function">
    <text evidence="8">Probably a riboflavin-binding protein that interacts with the energy-coupling factor (ECF) ABC-transporter complex.</text>
</comment>
<evidence type="ECO:0000256" key="1">
    <source>
        <dbReference type="ARBA" id="ARBA00004651"/>
    </source>
</evidence>
<keyword evidence="3 8" id="KW-0813">Transport</keyword>
<dbReference type="Pfam" id="PF12822">
    <property type="entry name" value="ECF_trnsprt"/>
    <property type="match status" value="1"/>
</dbReference>
<evidence type="ECO:0000256" key="6">
    <source>
        <dbReference type="ARBA" id="ARBA00022989"/>
    </source>
</evidence>
<evidence type="ECO:0000256" key="9">
    <source>
        <dbReference type="SAM" id="Phobius"/>
    </source>
</evidence>
<feature type="transmembrane region" description="Helical" evidence="9">
    <location>
        <begin position="157"/>
        <end position="181"/>
    </location>
</feature>
<evidence type="ECO:0000256" key="4">
    <source>
        <dbReference type="ARBA" id="ARBA00022475"/>
    </source>
</evidence>
<protein>
    <recommendedName>
        <fullName evidence="8">Riboflavin transporter</fullName>
    </recommendedName>
</protein>